<evidence type="ECO:0000256" key="6">
    <source>
        <dbReference type="ARBA" id="ARBA00039025"/>
    </source>
</evidence>
<keyword evidence="3" id="KW-0067">ATP-binding</keyword>
<dbReference type="SMART" id="SM00382">
    <property type="entry name" value="AAA"/>
    <property type="match status" value="1"/>
</dbReference>
<protein>
    <recommendedName>
        <fullName evidence="7">Molybdate/tungstate import ATP-binding protein WtpC</fullName>
        <ecNumber evidence="6">7.3.2.6</ecNumber>
    </recommendedName>
</protein>
<evidence type="ECO:0000256" key="7">
    <source>
        <dbReference type="ARBA" id="ARBA00041133"/>
    </source>
</evidence>
<keyword evidence="1" id="KW-0813">Transport</keyword>
<dbReference type="InterPro" id="IPR050093">
    <property type="entry name" value="ABC_SmlMolc_Importer"/>
</dbReference>
<keyword evidence="2" id="KW-0547">Nucleotide-binding</keyword>
<dbReference type="Proteomes" id="UP000000346">
    <property type="component" value="Chromosome"/>
</dbReference>
<dbReference type="AlphaFoldDB" id="D9Q0D8"/>
<dbReference type="InterPro" id="IPR027417">
    <property type="entry name" value="P-loop_NTPase"/>
</dbReference>
<organism evidence="10 11">
    <name type="scientific">Acidilobus saccharovorans (strain DSM 16705 / JCM 18335 / VKM B-2471 / 345-15)</name>
    <dbReference type="NCBI Taxonomy" id="666510"/>
    <lineage>
        <taxon>Archaea</taxon>
        <taxon>Thermoproteota</taxon>
        <taxon>Thermoprotei</taxon>
        <taxon>Acidilobales</taxon>
        <taxon>Acidilobaceae</taxon>
        <taxon>Acidilobus</taxon>
    </lineage>
</organism>
<dbReference type="SUPFAM" id="SSF52540">
    <property type="entry name" value="P-loop containing nucleoside triphosphate hydrolases"/>
    <property type="match status" value="1"/>
</dbReference>
<dbReference type="RefSeq" id="WP_013266288.1">
    <property type="nucleotide sequence ID" value="NC_014374.1"/>
</dbReference>
<evidence type="ECO:0000256" key="4">
    <source>
        <dbReference type="ARBA" id="ARBA00038307"/>
    </source>
</evidence>
<dbReference type="PROSITE" id="PS00211">
    <property type="entry name" value="ABC_TRANSPORTER_1"/>
    <property type="match status" value="1"/>
</dbReference>
<dbReference type="EMBL" id="CP001742">
    <property type="protein sequence ID" value="ADL18776.1"/>
    <property type="molecule type" value="Genomic_DNA"/>
</dbReference>
<evidence type="ECO:0000256" key="5">
    <source>
        <dbReference type="ARBA" id="ARBA00038781"/>
    </source>
</evidence>
<evidence type="ECO:0000313" key="10">
    <source>
        <dbReference type="EMBL" id="ADL18776.1"/>
    </source>
</evidence>
<dbReference type="eggNOG" id="arCOG00175">
    <property type="taxonomic scope" value="Archaea"/>
</dbReference>
<dbReference type="STRING" id="666510.ASAC_0369"/>
<dbReference type="PROSITE" id="PS50893">
    <property type="entry name" value="ABC_TRANSPORTER_2"/>
    <property type="match status" value="1"/>
</dbReference>
<dbReference type="GO" id="GO:0005524">
    <property type="term" value="F:ATP binding"/>
    <property type="evidence" value="ECO:0007669"/>
    <property type="project" value="UniProtKB-KW"/>
</dbReference>
<accession>D9Q0D8</accession>
<dbReference type="InterPro" id="IPR003439">
    <property type="entry name" value="ABC_transporter-like_ATP-bd"/>
</dbReference>
<dbReference type="GO" id="GO:0016887">
    <property type="term" value="F:ATP hydrolysis activity"/>
    <property type="evidence" value="ECO:0007669"/>
    <property type="project" value="InterPro"/>
</dbReference>
<evidence type="ECO:0000256" key="2">
    <source>
        <dbReference type="ARBA" id="ARBA00022741"/>
    </source>
</evidence>
<dbReference type="InterPro" id="IPR017871">
    <property type="entry name" value="ABC_transporter-like_CS"/>
</dbReference>
<evidence type="ECO:0000313" key="11">
    <source>
        <dbReference type="Proteomes" id="UP000000346"/>
    </source>
</evidence>
<name>D9Q0D8_ACIS3</name>
<comment type="similarity">
    <text evidence="4">Belongs to the ABC transporter superfamily. Sulfate/tungstate importer (TC 3.A.1.6) family.</text>
</comment>
<evidence type="ECO:0000256" key="8">
    <source>
        <dbReference type="ARBA" id="ARBA00047936"/>
    </source>
</evidence>
<dbReference type="OrthoDB" id="31298at2157"/>
<comment type="catalytic activity">
    <reaction evidence="8">
        <text>tungstate(in) + ATP + H2O = tungstate(out) + ADP + phosphate + H(+)</text>
        <dbReference type="Rhea" id="RHEA:35027"/>
        <dbReference type="ChEBI" id="CHEBI:15377"/>
        <dbReference type="ChEBI" id="CHEBI:15378"/>
        <dbReference type="ChEBI" id="CHEBI:30616"/>
        <dbReference type="ChEBI" id="CHEBI:43474"/>
        <dbReference type="ChEBI" id="CHEBI:46502"/>
        <dbReference type="ChEBI" id="CHEBI:456216"/>
        <dbReference type="EC" id="7.3.2.6"/>
    </reaction>
</comment>
<reference evidence="10 11" key="1">
    <citation type="journal article" date="2010" name="Appl. Environ. Microbiol.">
        <title>The genome sequence of the crenarchaeon Acidilobus saccharovorans supports a new order, Acidilobales, and suggests an important ecological role in terrestrial acidic hot springs.</title>
        <authorList>
            <person name="Mardanov A.V."/>
            <person name="Svetlitchnyi V.A."/>
            <person name="Beletsky A.V."/>
            <person name="Prokofeva M.I."/>
            <person name="Bonch-Osmolovskaya E.A."/>
            <person name="Ravin N.V."/>
            <person name="Skryabin K.G."/>
        </authorList>
    </citation>
    <scope>NUCLEOTIDE SEQUENCE [LARGE SCALE GENOMIC DNA]</scope>
    <source>
        <strain evidence="11">DSM 16705 / JCM 18335 / VKM B-2471 / 345-15</strain>
    </source>
</reference>
<dbReference type="EC" id="7.3.2.6" evidence="6"/>
<comment type="subunit">
    <text evidence="5">The complex is composed of two ATP-binding proteins (WtpC), two transmembrane proteins (WtpB) and a solute-binding protein (WtpA).</text>
</comment>
<dbReference type="InterPro" id="IPR003593">
    <property type="entry name" value="AAA+_ATPase"/>
</dbReference>
<feature type="domain" description="ABC transporter" evidence="9">
    <location>
        <begin position="13"/>
        <end position="242"/>
    </location>
</feature>
<sequence length="336" mass="36396">MRQGGGPGLASALRLEGLVARVGNFTLGPINLELERGEVALIFGPNGAGKTTLLKTVLGFYRPVKGKVIINGADSTYMPINRRNIGYVPQSLALFDNMSVRDNVEFGLKVRGVPGRERERLVKEMAERLRISELLDRRVTELSGGQMQRVAIARAVIARPTLLLLDEPASNLDPTSVEELIDTIRYVTKEFGITTIIVSHSISKLLRVASRLLFMSGGKLVDLGDVETAVRNPVKAEAAVYLGYDNIIPCNAVDPRPCDDGKAMAARYNFVLIGDPECDGITLDGIVEQLYVGLDGVRRAVARVGGLRVVGLAGDHVRLGEAKICIRREGLAVVDL</sequence>
<evidence type="ECO:0000256" key="1">
    <source>
        <dbReference type="ARBA" id="ARBA00022448"/>
    </source>
</evidence>
<dbReference type="GO" id="GO:1901238">
    <property type="term" value="F:ABC-type tungstate transporter activity"/>
    <property type="evidence" value="ECO:0007669"/>
    <property type="project" value="UniProtKB-EC"/>
</dbReference>
<gene>
    <name evidence="10" type="ordered locus">ASAC_0369</name>
</gene>
<proteinExistence type="inferred from homology"/>
<dbReference type="KEGG" id="asc:ASAC_0369"/>
<dbReference type="Pfam" id="PF00005">
    <property type="entry name" value="ABC_tran"/>
    <property type="match status" value="1"/>
</dbReference>
<dbReference type="PANTHER" id="PTHR42781:SF4">
    <property type="entry name" value="SPERMIDINE_PUTRESCINE IMPORT ATP-BINDING PROTEIN POTA"/>
    <property type="match status" value="1"/>
</dbReference>
<dbReference type="InParanoid" id="D9Q0D8"/>
<evidence type="ECO:0000256" key="3">
    <source>
        <dbReference type="ARBA" id="ARBA00022840"/>
    </source>
</evidence>
<dbReference type="PANTHER" id="PTHR42781">
    <property type="entry name" value="SPERMIDINE/PUTRESCINE IMPORT ATP-BINDING PROTEIN POTA"/>
    <property type="match status" value="1"/>
</dbReference>
<evidence type="ECO:0000259" key="9">
    <source>
        <dbReference type="PROSITE" id="PS50893"/>
    </source>
</evidence>
<keyword evidence="11" id="KW-1185">Reference proteome</keyword>
<dbReference type="Gene3D" id="3.40.50.300">
    <property type="entry name" value="P-loop containing nucleotide triphosphate hydrolases"/>
    <property type="match status" value="1"/>
</dbReference>
<dbReference type="GeneID" id="25394699"/>
<dbReference type="HOGENOM" id="CLU_000604_1_1_2"/>